<feature type="transmembrane region" description="Helical" evidence="1">
    <location>
        <begin position="174"/>
        <end position="194"/>
    </location>
</feature>
<accession>A0ABT1ZK79</accession>
<dbReference type="Proteomes" id="UP001204151">
    <property type="component" value="Unassembled WGS sequence"/>
</dbReference>
<feature type="transmembrane region" description="Helical" evidence="1">
    <location>
        <begin position="21"/>
        <end position="41"/>
    </location>
</feature>
<organism evidence="2 3">
    <name type="scientific">Massilia pinisoli</name>
    <dbReference type="NCBI Taxonomy" id="1772194"/>
    <lineage>
        <taxon>Bacteria</taxon>
        <taxon>Pseudomonadati</taxon>
        <taxon>Pseudomonadota</taxon>
        <taxon>Betaproteobacteria</taxon>
        <taxon>Burkholderiales</taxon>
        <taxon>Oxalobacteraceae</taxon>
        <taxon>Telluria group</taxon>
        <taxon>Massilia</taxon>
    </lineage>
</organism>
<evidence type="ECO:0008006" key="4">
    <source>
        <dbReference type="Google" id="ProtNLM"/>
    </source>
</evidence>
<keyword evidence="3" id="KW-1185">Reference proteome</keyword>
<feature type="transmembrane region" description="Helical" evidence="1">
    <location>
        <begin position="61"/>
        <end position="86"/>
    </location>
</feature>
<dbReference type="RefSeq" id="WP_258814948.1">
    <property type="nucleotide sequence ID" value="NZ_JANUGW010000001.1"/>
</dbReference>
<feature type="transmembrane region" description="Helical" evidence="1">
    <location>
        <begin position="93"/>
        <end position="117"/>
    </location>
</feature>
<proteinExistence type="predicted"/>
<gene>
    <name evidence="2" type="ORF">NX784_01635</name>
</gene>
<reference evidence="2 3" key="1">
    <citation type="submission" date="2022-08" db="EMBL/GenBank/DDBJ databases">
        <title>Reclassification of Massilia species as members of the genera Telluria, Duganella, Pseudoduganella, Mokoshia gen. nov. and Zemynaea gen. nov. using orthogonal and non-orthogonal genome-based approaches.</title>
        <authorList>
            <person name="Bowman J.P."/>
        </authorList>
    </citation>
    <scope>NUCLEOTIDE SEQUENCE [LARGE SCALE GENOMIC DNA]</scope>
    <source>
        <strain evidence="2 3">JCM 31316</strain>
    </source>
</reference>
<dbReference type="EMBL" id="JANUGW010000001">
    <property type="protein sequence ID" value="MCS0580287.1"/>
    <property type="molecule type" value="Genomic_DNA"/>
</dbReference>
<comment type="caution">
    <text evidence="2">The sequence shown here is derived from an EMBL/GenBank/DDBJ whole genome shotgun (WGS) entry which is preliminary data.</text>
</comment>
<keyword evidence="1" id="KW-1133">Transmembrane helix</keyword>
<keyword evidence="1" id="KW-0472">Membrane</keyword>
<protein>
    <recommendedName>
        <fullName evidence="4">DUF4386 family protein</fullName>
    </recommendedName>
</protein>
<name>A0ABT1ZK79_9BURK</name>
<keyword evidence="1" id="KW-0812">Transmembrane</keyword>
<evidence type="ECO:0000313" key="2">
    <source>
        <dbReference type="EMBL" id="MCS0580287.1"/>
    </source>
</evidence>
<feature type="transmembrane region" description="Helical" evidence="1">
    <location>
        <begin position="200"/>
        <end position="220"/>
    </location>
</feature>
<evidence type="ECO:0000313" key="3">
    <source>
        <dbReference type="Proteomes" id="UP001204151"/>
    </source>
</evidence>
<feature type="transmembrane region" description="Helical" evidence="1">
    <location>
        <begin position="137"/>
        <end position="162"/>
    </location>
</feature>
<sequence length="231" mass="23305">MSHPAADPSPTASLRAIPPAAWAFVVASVTMVALLAHHPVIGHATSYADKMAALARLGTSAALVHGALFGVVAVLLYGVTTLALALDARRPAVAFGLICHALGCGAVGGAMLLDGFITAPLAQAALDHGWPADATTVAFNLVAISIQMLTKAGLVGMGVGMCCLSWSRGQATRVLAALALPAGLGTAFAAASGLRMHTHSLVLLTGLQALWYAGAALTLWRMRGAGPGVSR</sequence>
<evidence type="ECO:0000256" key="1">
    <source>
        <dbReference type="SAM" id="Phobius"/>
    </source>
</evidence>